<keyword evidence="3" id="KW-1003">Cell membrane</keyword>
<comment type="similarity">
    <text evidence="2">Belongs to the UPF0718 family.</text>
</comment>
<feature type="domain" description="ASPIC/UnbV" evidence="9">
    <location>
        <begin position="1003"/>
        <end position="1072"/>
    </location>
</feature>
<dbReference type="EMBL" id="WMBE01000001">
    <property type="protein sequence ID" value="MDG0865616.1"/>
    <property type="molecule type" value="Genomic_DNA"/>
</dbReference>
<evidence type="ECO:0000313" key="10">
    <source>
        <dbReference type="EMBL" id="MDG0865616.1"/>
    </source>
</evidence>
<feature type="transmembrane region" description="Helical" evidence="8">
    <location>
        <begin position="340"/>
        <end position="363"/>
    </location>
</feature>
<keyword evidence="12" id="KW-1185">Reference proteome</keyword>
<feature type="transmembrane region" description="Helical" evidence="8">
    <location>
        <begin position="273"/>
        <end position="292"/>
    </location>
</feature>
<gene>
    <name evidence="10" type="ORF">GKO46_00830</name>
    <name evidence="11" type="ORF">GKO48_08395</name>
</gene>
<evidence type="ECO:0000256" key="7">
    <source>
        <dbReference type="ARBA" id="ARBA00023136"/>
    </source>
</evidence>
<keyword evidence="6 8" id="KW-1133">Transmembrane helix</keyword>
<dbReference type="InterPro" id="IPR027039">
    <property type="entry name" value="Crtac1"/>
</dbReference>
<keyword evidence="7 8" id="KW-0472">Membrane</keyword>
<dbReference type="AlphaFoldDB" id="A0AAJ6CRV9"/>
<dbReference type="PANTHER" id="PTHR16026">
    <property type="entry name" value="CARTILAGE ACIDIC PROTEIN 1"/>
    <property type="match status" value="1"/>
</dbReference>
<protein>
    <recommendedName>
        <fullName evidence="9">ASPIC/UnbV domain-containing protein</fullName>
    </recommendedName>
</protein>
<keyword evidence="4 8" id="KW-0812">Transmembrane</keyword>
<reference evidence="12" key="3">
    <citation type="submission" date="2023-06" db="EMBL/GenBank/DDBJ databases">
        <title>Pangenomics reveal diversification of enzyme families and niche specialization in globally abundant SAR202 bacteria.</title>
        <authorList>
            <person name="Saw J.H.W."/>
        </authorList>
    </citation>
    <scope>NUCLEOTIDE SEQUENCE [LARGE SCALE GENOMIC DNA]</scope>
    <source>
        <strain evidence="12">JH1073</strain>
    </source>
</reference>
<evidence type="ECO:0000313" key="13">
    <source>
        <dbReference type="Proteomes" id="UP001321249"/>
    </source>
</evidence>
<dbReference type="Proteomes" id="UP001321249">
    <property type="component" value="Unassembled WGS sequence"/>
</dbReference>
<sequence>MFATADRKRLLVGLLLLAVIMGLFLAFNRLPKIGIVGEDLDAVQSPTSQCFQGFCIERDPGVSFTTRWIQFSITYLRLVTVGMTFAFVTAGLAEAFLFSKSINKGLPTAGVFRRTVQGTVAGGVMNLCSACIVPVSSAFHRRASIEGAIAMVQGSTTLNIPALAMVFFVFSPVLGFSRLILAIIGALIIGPIVVLSVRRDRVKSVEIPDTYQDPADLACWGEVLAPAFRHWAKASIGYAIRLSPIMILAGFASGLAIQWLSPEVVATYLGNDVRGVLLAATFGVLINVPLLFEIPLVALLLLLGMGTAPAATLLFAAAAGGPVTFWGLAKLMPRKALATFATATWAVGAFGGLMVLVGGNFFWEDAGLHDRVAKAGESRTVEQLFLASGADPVDILEYPAVFDGTPASNEFAPFQNIAPLIGTDALIENRYPGVAIFDFDRDGDLDFYVTSGESNALFQITRGGPNKLFRNDGNNEFTEIAGDAGVAAATHNSTAVAACDLDNDGYQDLYVGAQGRIGDDLDYRSLAQNPALTAIVQDRLFHNNGDGTFTDITATAFGEQANPRSAASIACGDIDNDGWLDLYVGNRADQDFVRFDTSRHHGHFNTFFHNNGDGTFTDATLESGLVSPPIRMRDTAGNPILYSAPGNTTIEGFDISVTDAYNNIVGDPAGQTWATLLFDHDQDGDLDLWVGDDGDRLKVYRNDSNPAGITFTPVEELLGIDQMGQWMGFALGDYDGDNDLDIFVTNMGFQPLERPWPGVPSADCAYYHSTETGTCFHALIENRVNEGSEPNRPGAFVFVTGDTAVTPSASIPPVSLSDDFEPENGAEINGLEAYEFGFGTAFFDMDNDADEDLYWLGSIAARGEGPGGDFAPGVGRLLQNDGNGSFADITAEAHIVDALAVDYSTLDPDDGDFNSRRQRLGLEYHENGKGVAVGDLNGDGFVDVIGTNSNGETFDAQGERAVASGPLFVWMNSGGDNRWVSFRLTGRMGIEDGEASTGSNADAIGAKIFVTHTDANGNETTQLKEVLGSSSFLSMSSLDIHFGIGNASSVKARIEWPSGRTSNITDLELNKLHEIAEPAS</sequence>
<dbReference type="InterPro" id="IPR011519">
    <property type="entry name" value="UnbV_ASPIC"/>
</dbReference>
<dbReference type="Pfam" id="PF13517">
    <property type="entry name" value="FG-GAP_3"/>
    <property type="match status" value="3"/>
</dbReference>
<dbReference type="EMBL" id="CP046147">
    <property type="protein sequence ID" value="WFG39636.1"/>
    <property type="molecule type" value="Genomic_DNA"/>
</dbReference>
<name>A0AAJ6CRV9_9CHLR</name>
<dbReference type="GO" id="GO:0005886">
    <property type="term" value="C:plasma membrane"/>
    <property type="evidence" value="ECO:0007669"/>
    <property type="project" value="UniProtKB-SubCell"/>
</dbReference>
<evidence type="ECO:0000259" key="9">
    <source>
        <dbReference type="Pfam" id="PF07593"/>
    </source>
</evidence>
<dbReference type="Pfam" id="PF03773">
    <property type="entry name" value="ArsP_1"/>
    <property type="match status" value="1"/>
</dbReference>
<evidence type="ECO:0000256" key="8">
    <source>
        <dbReference type="SAM" id="Phobius"/>
    </source>
</evidence>
<dbReference type="InterPro" id="IPR005524">
    <property type="entry name" value="DUF318"/>
</dbReference>
<keyword evidence="5" id="KW-0732">Signal</keyword>
<feature type="transmembrane region" description="Helical" evidence="8">
    <location>
        <begin position="299"/>
        <end position="320"/>
    </location>
</feature>
<feature type="transmembrane region" description="Helical" evidence="8">
    <location>
        <begin position="75"/>
        <end position="98"/>
    </location>
</feature>
<dbReference type="SUPFAM" id="SSF69318">
    <property type="entry name" value="Integrin alpha N-terminal domain"/>
    <property type="match status" value="2"/>
</dbReference>
<evidence type="ECO:0000256" key="3">
    <source>
        <dbReference type="ARBA" id="ARBA00022475"/>
    </source>
</evidence>
<dbReference type="RefSeq" id="WP_342823540.1">
    <property type="nucleotide sequence ID" value="NZ_CP046146.1"/>
</dbReference>
<dbReference type="InterPro" id="IPR013517">
    <property type="entry name" value="FG-GAP"/>
</dbReference>
<feature type="transmembrane region" description="Helical" evidence="8">
    <location>
        <begin position="148"/>
        <end position="170"/>
    </location>
</feature>
<evidence type="ECO:0000313" key="11">
    <source>
        <dbReference type="EMBL" id="WFG39636.1"/>
    </source>
</evidence>
<evidence type="ECO:0000256" key="2">
    <source>
        <dbReference type="ARBA" id="ARBA00006386"/>
    </source>
</evidence>
<accession>A0AAJ6CRV9</accession>
<dbReference type="InterPro" id="IPR028994">
    <property type="entry name" value="Integrin_alpha_N"/>
</dbReference>
<reference evidence="11" key="2">
    <citation type="journal article" date="2023" name="Nat. Commun.">
        <title>Cultivation of marine bacteria of the SAR202 clade.</title>
        <authorList>
            <person name="Lim Y."/>
            <person name="Seo J.H."/>
            <person name="Giovannoni S.J."/>
            <person name="Kang I."/>
            <person name="Cho J.C."/>
        </authorList>
    </citation>
    <scope>NUCLEOTIDE SEQUENCE</scope>
    <source>
        <strain evidence="11">JH1073</strain>
    </source>
</reference>
<proteinExistence type="inferred from homology"/>
<dbReference type="PANTHER" id="PTHR16026:SF0">
    <property type="entry name" value="CARTILAGE ACIDIC PROTEIN 1"/>
    <property type="match status" value="1"/>
</dbReference>
<reference evidence="12 13" key="1">
    <citation type="submission" date="2019-11" db="EMBL/GenBank/DDBJ databases">
        <authorList>
            <person name="Cho J.-C."/>
        </authorList>
    </citation>
    <scope>NUCLEOTIDE SEQUENCE [LARGE SCALE GENOMIC DNA]</scope>
    <source>
        <strain evidence="11 12">JH1073</strain>
        <strain evidence="10 13">JH702</strain>
    </source>
</reference>
<dbReference type="Pfam" id="PF07593">
    <property type="entry name" value="UnbV_ASPIC"/>
    <property type="match status" value="1"/>
</dbReference>
<evidence type="ECO:0000256" key="6">
    <source>
        <dbReference type="ARBA" id="ARBA00022989"/>
    </source>
</evidence>
<dbReference type="Proteomes" id="UP001219901">
    <property type="component" value="Chromosome"/>
</dbReference>
<comment type="subcellular location">
    <subcellularLocation>
        <location evidence="1">Cell membrane</location>
        <topology evidence="1">Multi-pass membrane protein</topology>
    </subcellularLocation>
</comment>
<evidence type="ECO:0000256" key="4">
    <source>
        <dbReference type="ARBA" id="ARBA00022692"/>
    </source>
</evidence>
<feature type="transmembrane region" description="Helical" evidence="8">
    <location>
        <begin position="176"/>
        <end position="197"/>
    </location>
</feature>
<organism evidence="11 12">
    <name type="scientific">Candidatus Lucifugimonas marina</name>
    <dbReference type="NCBI Taxonomy" id="3038979"/>
    <lineage>
        <taxon>Bacteria</taxon>
        <taxon>Bacillati</taxon>
        <taxon>Chloroflexota</taxon>
        <taxon>Dehalococcoidia</taxon>
        <taxon>SAR202 cluster</taxon>
        <taxon>Candidatus Lucifugimonadales</taxon>
        <taxon>Candidatus Lucifugimonadaceae</taxon>
        <taxon>Candidatus Lucifugimonas</taxon>
    </lineage>
</organism>
<evidence type="ECO:0000256" key="1">
    <source>
        <dbReference type="ARBA" id="ARBA00004651"/>
    </source>
</evidence>
<evidence type="ECO:0000313" key="12">
    <source>
        <dbReference type="Proteomes" id="UP001219901"/>
    </source>
</evidence>
<evidence type="ECO:0000256" key="5">
    <source>
        <dbReference type="ARBA" id="ARBA00022729"/>
    </source>
</evidence>
<dbReference type="Gene3D" id="2.130.10.130">
    <property type="entry name" value="Integrin alpha, N-terminal"/>
    <property type="match status" value="1"/>
</dbReference>